<dbReference type="RefSeq" id="XP_003686660.1">
    <property type="nucleotide sequence ID" value="XM_003686612.1"/>
</dbReference>
<keyword evidence="8 10" id="KW-0694">RNA-binding</keyword>
<dbReference type="Gene3D" id="3.40.50.150">
    <property type="entry name" value="Vaccinia Virus protein VP39"/>
    <property type="match status" value="1"/>
</dbReference>
<dbReference type="PRINTS" id="PR02011">
    <property type="entry name" value="RCMTNCL1"/>
</dbReference>
<keyword evidence="6 10" id="KW-0949">S-adenosyl-L-methionine</keyword>
<keyword evidence="4 10" id="KW-0489">Methyltransferase</keyword>
<evidence type="ECO:0000256" key="4">
    <source>
        <dbReference type="ARBA" id="ARBA00022603"/>
    </source>
</evidence>
<organism evidence="12 13">
    <name type="scientific">Tetrapisispora phaffii (strain ATCC 24235 / CBS 4417 / NBRC 1672 / NRRL Y-8282 / UCD 70-5)</name>
    <name type="common">Yeast</name>
    <name type="synonym">Fabospora phaffii</name>
    <dbReference type="NCBI Taxonomy" id="1071381"/>
    <lineage>
        <taxon>Eukaryota</taxon>
        <taxon>Fungi</taxon>
        <taxon>Dikarya</taxon>
        <taxon>Ascomycota</taxon>
        <taxon>Saccharomycotina</taxon>
        <taxon>Saccharomycetes</taxon>
        <taxon>Saccharomycetales</taxon>
        <taxon>Saccharomycetaceae</taxon>
        <taxon>Tetrapisispora</taxon>
    </lineage>
</organism>
<reference evidence="12 13" key="1">
    <citation type="journal article" date="2011" name="Proc. Natl. Acad. Sci. U.S.A.">
        <title>Evolutionary erosion of yeast sex chromosomes by mating-type switching accidents.</title>
        <authorList>
            <person name="Gordon J.L."/>
            <person name="Armisen D."/>
            <person name="Proux-Wera E."/>
            <person name="Oheigeartaigh S.S."/>
            <person name="Byrne K.P."/>
            <person name="Wolfe K.H."/>
        </authorList>
    </citation>
    <scope>NUCLEOTIDE SEQUENCE [LARGE SCALE GENOMIC DNA]</scope>
    <source>
        <strain evidence="13">ATCC 24235 / CBS 4417 / NBRC 1672 / NRRL Y-8282 / UCD 70-5</strain>
    </source>
</reference>
<evidence type="ECO:0000256" key="9">
    <source>
        <dbReference type="ARBA" id="ARBA00023242"/>
    </source>
</evidence>
<feature type="binding site" evidence="10">
    <location>
        <position position="197"/>
    </location>
    <ligand>
        <name>S-adenosyl-L-methionine</name>
        <dbReference type="ChEBI" id="CHEBI:59789"/>
    </ligand>
</feature>
<dbReference type="GeneID" id="11534051"/>
<evidence type="ECO:0000256" key="1">
    <source>
        <dbReference type="ARBA" id="ARBA00004123"/>
    </source>
</evidence>
<feature type="binding site" evidence="10">
    <location>
        <begin position="168"/>
        <end position="174"/>
    </location>
    <ligand>
        <name>S-adenosyl-L-methionine</name>
        <dbReference type="ChEBI" id="CHEBI:59789"/>
    </ligand>
</feature>
<dbReference type="GO" id="GO:0005737">
    <property type="term" value="C:cytoplasm"/>
    <property type="evidence" value="ECO:0007669"/>
    <property type="project" value="TreeGrafter"/>
</dbReference>
<dbReference type="InterPro" id="IPR023270">
    <property type="entry name" value="RCMT_NCL1"/>
</dbReference>
<dbReference type="PANTHER" id="PTHR22808:SF1">
    <property type="entry name" value="RNA CYTOSINE-C(5)-METHYLTRANSFERASE NSUN2-RELATED"/>
    <property type="match status" value="1"/>
</dbReference>
<comment type="similarity">
    <text evidence="2 10">Belongs to the class I-like SAM-binding methyltransferase superfamily. RsmB/NOP family.</text>
</comment>
<accession>G8BWS2</accession>
<feature type="domain" description="SAM-dependent MTase RsmB/NOP-type" evidence="11">
    <location>
        <begin position="50"/>
        <end position="408"/>
    </location>
</feature>
<evidence type="ECO:0000313" key="12">
    <source>
        <dbReference type="EMBL" id="CCE64226.1"/>
    </source>
</evidence>
<dbReference type="Pfam" id="PF01189">
    <property type="entry name" value="Methyltr_RsmB-F"/>
    <property type="match status" value="1"/>
</dbReference>
<dbReference type="OrthoDB" id="6093671at2759"/>
<evidence type="ECO:0000256" key="7">
    <source>
        <dbReference type="ARBA" id="ARBA00022694"/>
    </source>
</evidence>
<evidence type="ECO:0000256" key="6">
    <source>
        <dbReference type="ARBA" id="ARBA00022691"/>
    </source>
</evidence>
<feature type="active site" description="Nucleophile" evidence="10">
    <location>
        <position position="305"/>
    </location>
</feature>
<dbReference type="Pfam" id="PF25376">
    <property type="entry name" value="Pre-PUA_NSUN2"/>
    <property type="match status" value="1"/>
</dbReference>
<keyword evidence="9" id="KW-0539">Nucleus</keyword>
<dbReference type="PANTHER" id="PTHR22808">
    <property type="entry name" value="NCL1 YEAST -RELATED NOL1/NOP2/FMU SUN DOMAIN-CONTAINING"/>
    <property type="match status" value="1"/>
</dbReference>
<evidence type="ECO:0000256" key="5">
    <source>
        <dbReference type="ARBA" id="ARBA00022679"/>
    </source>
</evidence>
<evidence type="ECO:0000256" key="10">
    <source>
        <dbReference type="PROSITE-ProRule" id="PRU01023"/>
    </source>
</evidence>
<feature type="binding site" evidence="10">
    <location>
        <position position="224"/>
    </location>
    <ligand>
        <name>S-adenosyl-L-methionine</name>
        <dbReference type="ChEBI" id="CHEBI:59789"/>
    </ligand>
</feature>
<dbReference type="Pfam" id="PF25378">
    <property type="entry name" value="PUA_NSUN2"/>
    <property type="match status" value="1"/>
</dbReference>
<dbReference type="PROSITE" id="PS01153">
    <property type="entry name" value="NOL1_NOP2_SUN"/>
    <property type="match status" value="1"/>
</dbReference>
<dbReference type="InterPro" id="IPR023267">
    <property type="entry name" value="RCMT"/>
</dbReference>
<evidence type="ECO:0000256" key="2">
    <source>
        <dbReference type="ARBA" id="ARBA00007494"/>
    </source>
</evidence>
<dbReference type="EMBL" id="HE612863">
    <property type="protein sequence ID" value="CCE64226.1"/>
    <property type="molecule type" value="Genomic_DNA"/>
</dbReference>
<dbReference type="Proteomes" id="UP000005666">
    <property type="component" value="Chromosome 8"/>
</dbReference>
<keyword evidence="7" id="KW-0819">tRNA processing</keyword>
<evidence type="ECO:0000313" key="13">
    <source>
        <dbReference type="Proteomes" id="UP000005666"/>
    </source>
</evidence>
<dbReference type="SUPFAM" id="SSF53335">
    <property type="entry name" value="S-adenosyl-L-methionine-dependent methyltransferases"/>
    <property type="match status" value="1"/>
</dbReference>
<dbReference type="GO" id="GO:0000049">
    <property type="term" value="F:tRNA binding"/>
    <property type="evidence" value="ECO:0007669"/>
    <property type="project" value="UniProtKB-KW"/>
</dbReference>
<dbReference type="eggNOG" id="KOG2198">
    <property type="taxonomic scope" value="Eukaryota"/>
</dbReference>
<dbReference type="GO" id="GO:0016428">
    <property type="term" value="F:tRNA (cytidine-5-)-methyltransferase activity"/>
    <property type="evidence" value="ECO:0007669"/>
    <property type="project" value="InterPro"/>
</dbReference>
<protein>
    <recommendedName>
        <fullName evidence="11">SAM-dependent MTase RsmB/NOP-type domain-containing protein</fullName>
    </recommendedName>
</protein>
<dbReference type="STRING" id="1071381.G8BWS2"/>
<keyword evidence="13" id="KW-1185">Reference proteome</keyword>
<dbReference type="InterPro" id="IPR057286">
    <property type="entry name" value="PUA_NSUN2"/>
</dbReference>
<dbReference type="InterPro" id="IPR049560">
    <property type="entry name" value="MeTrfase_RsmB-F_NOP2_cat"/>
</dbReference>
<gene>
    <name evidence="12" type="primary">TPHA0H00150</name>
    <name evidence="12" type="ordered locus">TPHA_0H00150</name>
</gene>
<dbReference type="KEGG" id="tpf:TPHA_0H00150"/>
<dbReference type="AlphaFoldDB" id="G8BWS2"/>
<proteinExistence type="inferred from homology"/>
<evidence type="ECO:0000256" key="3">
    <source>
        <dbReference type="ARBA" id="ARBA00022555"/>
    </source>
</evidence>
<dbReference type="PRINTS" id="PR02008">
    <property type="entry name" value="RCMTFAMILY"/>
</dbReference>
<evidence type="ECO:0000256" key="8">
    <source>
        <dbReference type="ARBA" id="ARBA00022884"/>
    </source>
</evidence>
<keyword evidence="3" id="KW-0820">tRNA-binding</keyword>
<keyword evidence="5 10" id="KW-0808">Transferase</keyword>
<dbReference type="GO" id="GO:0005634">
    <property type="term" value="C:nucleus"/>
    <property type="evidence" value="ECO:0007669"/>
    <property type="project" value="UniProtKB-SubCell"/>
</dbReference>
<evidence type="ECO:0000259" key="11">
    <source>
        <dbReference type="PROSITE" id="PS51686"/>
    </source>
</evidence>
<dbReference type="InterPro" id="IPR001678">
    <property type="entry name" value="MeTrfase_RsmB-F_NOP2_dom"/>
</dbReference>
<name>G8BWS2_TETPH</name>
<dbReference type="HOGENOM" id="CLU_005316_4_3_1"/>
<feature type="binding site" evidence="10">
    <location>
        <position position="252"/>
    </location>
    <ligand>
        <name>S-adenosyl-L-methionine</name>
        <dbReference type="ChEBI" id="CHEBI:59789"/>
    </ligand>
</feature>
<dbReference type="PROSITE" id="PS51686">
    <property type="entry name" value="SAM_MT_RSMB_NOP"/>
    <property type="match status" value="1"/>
</dbReference>
<dbReference type="InterPro" id="IPR018314">
    <property type="entry name" value="RsmB/NOL1/NOP2-like_CS"/>
</dbReference>
<sequence length="649" mass="74516">MARKRSSKKGGKKFQKPQADWVDLAKENANWEKYYENMLFGGDKDEFAKFKKVCQEPLPITFRITGSRNHASEVLNLFKEKHLKFLNEVEYEGSKINPPIELPWYPNHFGWQLEVHKTVMRKNDNFAKTQRFLVVETDVGNISRQEAVSMLPPILLDVKPHHTVLDMCAAPGSKTAQLMESLHIDSDEPSGFVIANDADNKRSHLLVHQLKRLSTSNVLIVNHDAQFFPNLKINTKDASSQEDLKFDRILCDVPCSGDGTMRKNVNVWKNWNTQNALGLHNVQFNILDRGLTLLKETGKLVYSTCSLNPIENEAVVAAVLRKWGDKVRLVCCDDKLKGLIRSKGLTTWPVINRDMEEVPRNRSDDKINKSCYPPTEEEVSKFNLDRCMRVYPHQQNTGGFFITMFEKVVDNKETDKPKRETKKQCIEAVGSKNTPKKVLQKNEEPVMFLPSDHSVLKQCAKFYGIGDAFNMDSCLVRNTNGEPSKTIYYVSPSLKQVIQHNDHKLKIIYTGAKIFVCQRSDVECSWKIQSESLSYLKHHMKSDRILKSSMLLFKFLLGHPQTTMDEIKMSNVDPNFARAETLSSGCIFVDVSRDNSEKLILPLWKGIKSINLMVRKEDIQEMLYRYFDVETTLKEKVKEVESKNEDLSP</sequence>
<dbReference type="InterPro" id="IPR057285">
    <property type="entry name" value="Pre-PUA_NSUN2"/>
</dbReference>
<comment type="subcellular location">
    <subcellularLocation>
        <location evidence="1">Nucleus</location>
    </subcellularLocation>
</comment>
<dbReference type="GO" id="GO:0030488">
    <property type="term" value="P:tRNA methylation"/>
    <property type="evidence" value="ECO:0007669"/>
    <property type="project" value="TreeGrafter"/>
</dbReference>
<dbReference type="InterPro" id="IPR029063">
    <property type="entry name" value="SAM-dependent_MTases_sf"/>
</dbReference>